<comment type="caution">
    <text evidence="1">The sequence shown here is derived from an EMBL/GenBank/DDBJ whole genome shotgun (WGS) entry which is preliminary data.</text>
</comment>
<dbReference type="RefSeq" id="WP_168722033.1">
    <property type="nucleotide sequence ID" value="NZ_JAAXPN010000004.1"/>
</dbReference>
<evidence type="ECO:0000313" key="2">
    <source>
        <dbReference type="Proteomes" id="UP000549765"/>
    </source>
</evidence>
<sequence>MRLHDFINSTTGIYPDSKLFVSFEKNLIPLTHLVITNDYLSLQSIPQHTTLTLSQFILKTKQLPINYRITFQNNLTSELINLWGYRIVQENHQLILH</sequence>
<dbReference type="EMBL" id="JAAXPN010000004">
    <property type="protein sequence ID" value="NKZ24236.1"/>
    <property type="molecule type" value="Genomic_DNA"/>
</dbReference>
<keyword evidence="2" id="KW-1185">Reference proteome</keyword>
<reference evidence="1 2" key="1">
    <citation type="submission" date="2020-04" db="EMBL/GenBank/DDBJ databases">
        <title>MicrobeNet Type strains.</title>
        <authorList>
            <person name="Nicholson A.C."/>
        </authorList>
    </citation>
    <scope>NUCLEOTIDE SEQUENCE [LARGE SCALE GENOMIC DNA]</scope>
    <source>
        <strain evidence="1 2">CCUG 61472</strain>
    </source>
</reference>
<gene>
    <name evidence="1" type="ORF">HF964_05360</name>
</gene>
<dbReference type="AlphaFoldDB" id="A0A7X6N1Q4"/>
<evidence type="ECO:0000313" key="1">
    <source>
        <dbReference type="EMBL" id="NKZ24236.1"/>
    </source>
</evidence>
<dbReference type="Proteomes" id="UP000549765">
    <property type="component" value="Unassembled WGS sequence"/>
</dbReference>
<protein>
    <submittedName>
        <fullName evidence="1">Uncharacterized protein</fullName>
    </submittedName>
</protein>
<accession>A0A7X6N1Q4</accession>
<name>A0A7X6N1Q4_9LACO</name>
<organism evidence="1 2">
    <name type="scientific">Periweissella fabalis</name>
    <dbReference type="NCBI Taxonomy" id="1070421"/>
    <lineage>
        <taxon>Bacteria</taxon>
        <taxon>Bacillati</taxon>
        <taxon>Bacillota</taxon>
        <taxon>Bacilli</taxon>
        <taxon>Lactobacillales</taxon>
        <taxon>Lactobacillaceae</taxon>
        <taxon>Periweissella</taxon>
    </lineage>
</organism>
<proteinExistence type="predicted"/>